<evidence type="ECO:0000256" key="1">
    <source>
        <dbReference type="ARBA" id="ARBA00022801"/>
    </source>
</evidence>
<name>A0A848M9M3_PAELE</name>
<accession>A0A848M9M3</accession>
<organism evidence="4 5">
    <name type="scientific">Paenibacillus lemnae</name>
    <dbReference type="NCBI Taxonomy" id="1330551"/>
    <lineage>
        <taxon>Bacteria</taxon>
        <taxon>Bacillati</taxon>
        <taxon>Bacillota</taxon>
        <taxon>Bacilli</taxon>
        <taxon>Bacillales</taxon>
        <taxon>Paenibacillaceae</taxon>
        <taxon>Paenibacillus</taxon>
    </lineage>
</organism>
<reference evidence="4 5" key="1">
    <citation type="submission" date="2020-04" db="EMBL/GenBank/DDBJ databases">
        <title>Paenibacillus algicola sp. nov., a novel marine bacterium producing alginate lyase.</title>
        <authorList>
            <person name="Huang H."/>
        </authorList>
    </citation>
    <scope>NUCLEOTIDE SEQUENCE [LARGE SCALE GENOMIC DNA]</scope>
    <source>
        <strain evidence="4 5">L7-75</strain>
    </source>
</reference>
<feature type="transmembrane region" description="Helical" evidence="2">
    <location>
        <begin position="230"/>
        <end position="255"/>
    </location>
</feature>
<evidence type="ECO:0000313" key="4">
    <source>
        <dbReference type="EMBL" id="NMO97757.1"/>
    </source>
</evidence>
<dbReference type="Proteomes" id="UP000565468">
    <property type="component" value="Unassembled WGS sequence"/>
</dbReference>
<dbReference type="InterPro" id="IPR014221">
    <property type="entry name" value="SpoII_E"/>
</dbReference>
<keyword evidence="2" id="KW-0472">Membrane</keyword>
<protein>
    <submittedName>
        <fullName evidence="4">Stage II sporulation protein E</fullName>
        <ecNumber evidence="4">3.1.3.16</ecNumber>
    </submittedName>
</protein>
<dbReference type="Pfam" id="PF19732">
    <property type="entry name" value="SpoIIE_N"/>
    <property type="match status" value="1"/>
</dbReference>
<dbReference type="NCBIfam" id="TIGR02865">
    <property type="entry name" value="spore_II_E"/>
    <property type="match status" value="1"/>
</dbReference>
<dbReference type="Gene3D" id="3.60.40.10">
    <property type="entry name" value="PPM-type phosphatase domain"/>
    <property type="match status" value="1"/>
</dbReference>
<keyword evidence="1 4" id="KW-0378">Hydrolase</keyword>
<feature type="transmembrane region" description="Helical" evidence="2">
    <location>
        <begin position="285"/>
        <end position="302"/>
    </location>
</feature>
<dbReference type="SUPFAM" id="SSF81606">
    <property type="entry name" value="PP2C-like"/>
    <property type="match status" value="1"/>
</dbReference>
<dbReference type="InterPro" id="IPR001932">
    <property type="entry name" value="PPM-type_phosphatase-like_dom"/>
</dbReference>
<keyword evidence="2" id="KW-1133">Transmembrane helix</keyword>
<dbReference type="EC" id="3.1.3.16" evidence="4"/>
<dbReference type="EMBL" id="JABBPN010000022">
    <property type="protein sequence ID" value="NMO97757.1"/>
    <property type="molecule type" value="Genomic_DNA"/>
</dbReference>
<evidence type="ECO:0000259" key="3">
    <source>
        <dbReference type="PROSITE" id="PS51746"/>
    </source>
</evidence>
<dbReference type="InterPro" id="IPR052016">
    <property type="entry name" value="Bact_Sigma-Reg"/>
</dbReference>
<dbReference type="PANTHER" id="PTHR43156">
    <property type="entry name" value="STAGE II SPORULATION PROTEIN E-RELATED"/>
    <property type="match status" value="1"/>
</dbReference>
<comment type="caution">
    <text evidence="4">The sequence shown here is derived from an EMBL/GenBank/DDBJ whole genome shotgun (WGS) entry which is preliminary data.</text>
</comment>
<dbReference type="Pfam" id="PF07228">
    <property type="entry name" value="SpoIIE"/>
    <property type="match status" value="1"/>
</dbReference>
<gene>
    <name evidence="4" type="primary">spoIIE</name>
    <name evidence="4" type="ORF">HII30_18505</name>
</gene>
<evidence type="ECO:0000256" key="2">
    <source>
        <dbReference type="SAM" id="Phobius"/>
    </source>
</evidence>
<dbReference type="PROSITE" id="PS51746">
    <property type="entry name" value="PPM_2"/>
    <property type="match status" value="1"/>
</dbReference>
<evidence type="ECO:0000313" key="5">
    <source>
        <dbReference type="Proteomes" id="UP000565468"/>
    </source>
</evidence>
<dbReference type="SMART" id="SM00332">
    <property type="entry name" value="PP2Cc"/>
    <property type="match status" value="1"/>
</dbReference>
<feature type="transmembrane region" description="Helical" evidence="2">
    <location>
        <begin position="132"/>
        <end position="152"/>
    </location>
</feature>
<dbReference type="RefSeq" id="WP_169506556.1">
    <property type="nucleotide sequence ID" value="NZ_JABBPN010000022.1"/>
</dbReference>
<keyword evidence="5" id="KW-1185">Reference proteome</keyword>
<dbReference type="SMART" id="SM00331">
    <property type="entry name" value="PP2C_SIG"/>
    <property type="match status" value="1"/>
</dbReference>
<dbReference type="InterPro" id="IPR045768">
    <property type="entry name" value="SpoIIE_N"/>
</dbReference>
<feature type="domain" description="PPM-type phosphatase" evidence="3">
    <location>
        <begin position="601"/>
        <end position="811"/>
    </location>
</feature>
<feature type="transmembrane region" description="Helical" evidence="2">
    <location>
        <begin position="101"/>
        <end position="120"/>
    </location>
</feature>
<dbReference type="InterPro" id="IPR036457">
    <property type="entry name" value="PPM-type-like_dom_sf"/>
</dbReference>
<feature type="transmembrane region" description="Helical" evidence="2">
    <location>
        <begin position="48"/>
        <end position="81"/>
    </location>
</feature>
<feature type="transmembrane region" description="Helical" evidence="2">
    <location>
        <begin position="158"/>
        <end position="187"/>
    </location>
</feature>
<feature type="transmembrane region" description="Helical" evidence="2">
    <location>
        <begin position="199"/>
        <end position="218"/>
    </location>
</feature>
<keyword evidence="2" id="KW-0812">Transmembrane</keyword>
<sequence length="836" mass="92999">MDKRNVVMFPGTGSAKGGAEALRGRLRERIGQLSFVKRPIHLLASRKWVILLTFMGFLLGRATILDELSPFAAAFFAVIAFMRRDYLMPVGAAIVAGSLFAPYPNMLMIPVELAIFYLILRGLETYERAELSYAPMMVFVSTFVVNLFALLVGPSMTWYSLMMLTLDAVLSFVLTLVFIQAVPVFTFRKKNYALRNEEILCLIILLASVMTGAVGWTVHDLSVEHVLSRYLILLFAIVGGAPLGASVGVVTGLILSLADISAFAQMSLLAFSGMLAGMLREGKKAGVSLGMLLGATILSIYFNRPEEVLLSTWETCAAIGLFLITPKSFMQVIGKYVPGTQDHTRSQHEYAKRVRDLTADRVTQFSQVFRQLSQSFGQTTESLHPPGKQAEEMNHFMDAVAQGTCASCFKQSHCWDAKFYQTYKYMSDIMTSIEEHPKMEAQDLPPEWGKFCTRKEEVLEVLKQQYHLYQHDMQWKRQIFDSRHLVAEQLSGVSQVMEDLAREIKRESQTMHIQEEQIREALLQLGLSVQGIDIISLDSGHVEIEIIHAYTKGYDECRKIIAPMLSDIIGEHIAVVGESLTHPRDGLATVRFGSAKTYEILTGVAAAAKGGDLLSGDSFSTVELGNGTFAVALSDGMGNGERARLESSSALNILEQLLQSGMDERLAIKSVNSILMLRSPDEIYATVDMALIDQYTAQTTFMKIGSTPSFIKRGNEVIPVTASNLPIGIIQDIEVDFVSLQLQAGDVLIMMTDGIYDAPGYAVNKEIWMKRMIQEVDSSDPQEIADVLLEKVIRYQQNQIHDDMTVVVGRVEHFQPEWANVHVPGFARMERPRTVS</sequence>
<proteinExistence type="predicted"/>
<dbReference type="PANTHER" id="PTHR43156:SF2">
    <property type="entry name" value="STAGE II SPORULATION PROTEIN E"/>
    <property type="match status" value="1"/>
</dbReference>
<dbReference type="AlphaFoldDB" id="A0A848M9M3"/>
<dbReference type="GO" id="GO:0004722">
    <property type="term" value="F:protein serine/threonine phosphatase activity"/>
    <property type="evidence" value="ECO:0007669"/>
    <property type="project" value="UniProtKB-EC"/>
</dbReference>